<proteinExistence type="predicted"/>
<accession>A0A5E7V4Z1</accession>
<evidence type="ECO:0000313" key="2">
    <source>
        <dbReference type="EMBL" id="VVQ18233.1"/>
    </source>
</evidence>
<organism evidence="2 3">
    <name type="scientific">Pseudomonas fluorescens</name>
    <dbReference type="NCBI Taxonomy" id="294"/>
    <lineage>
        <taxon>Bacteria</taxon>
        <taxon>Pseudomonadati</taxon>
        <taxon>Pseudomonadota</taxon>
        <taxon>Gammaproteobacteria</taxon>
        <taxon>Pseudomonadales</taxon>
        <taxon>Pseudomonadaceae</taxon>
        <taxon>Pseudomonas</taxon>
    </lineage>
</organism>
<dbReference type="NCBIfam" id="NF041728">
    <property type="entry name" value="BPSL0761_fam"/>
    <property type="match status" value="1"/>
</dbReference>
<dbReference type="AlphaFoldDB" id="A0A5E7V4Z1"/>
<protein>
    <submittedName>
        <fullName evidence="2">Uncharacterized protein</fullName>
    </submittedName>
</protein>
<gene>
    <name evidence="2" type="ORF">PS938_04538</name>
</gene>
<sequence>MTMPHERTRAVVQAREFLERLERDLSQSEAMRTSAAQLLRHYPSKGEVLLQGHIQEFLGERYAYNPFFSSSIE</sequence>
<dbReference type="EMBL" id="CABVJE010000022">
    <property type="protein sequence ID" value="VVQ18233.1"/>
    <property type="molecule type" value="Genomic_DNA"/>
</dbReference>
<name>A0A5E7V4Z1_PSEFL</name>
<dbReference type="RefSeq" id="WP_150673763.1">
    <property type="nucleotide sequence ID" value="NZ_CABVJE010000022.1"/>
</dbReference>
<feature type="coiled-coil region" evidence="1">
    <location>
        <begin position="11"/>
        <end position="38"/>
    </location>
</feature>
<dbReference type="InterPro" id="IPR049723">
    <property type="entry name" value="BPSL0761-like"/>
</dbReference>
<keyword evidence="1" id="KW-0175">Coiled coil</keyword>
<evidence type="ECO:0000256" key="1">
    <source>
        <dbReference type="SAM" id="Coils"/>
    </source>
</evidence>
<dbReference type="OrthoDB" id="5956333at2"/>
<dbReference type="Proteomes" id="UP000327191">
    <property type="component" value="Unassembled WGS sequence"/>
</dbReference>
<evidence type="ECO:0000313" key="3">
    <source>
        <dbReference type="Proteomes" id="UP000327191"/>
    </source>
</evidence>
<reference evidence="2 3" key="1">
    <citation type="submission" date="2019-09" db="EMBL/GenBank/DDBJ databases">
        <authorList>
            <person name="Chandra G."/>
            <person name="Truman W A."/>
        </authorList>
    </citation>
    <scope>NUCLEOTIDE SEQUENCE [LARGE SCALE GENOMIC DNA]</scope>
    <source>
        <strain evidence="2">PS938</strain>
    </source>
</reference>